<feature type="compositionally biased region" description="Polar residues" evidence="1">
    <location>
        <begin position="457"/>
        <end position="467"/>
    </location>
</feature>
<proteinExistence type="predicted"/>
<protein>
    <submittedName>
        <fullName evidence="2">Uncharacterized protein</fullName>
    </submittedName>
</protein>
<feature type="region of interest" description="Disordered" evidence="1">
    <location>
        <begin position="457"/>
        <end position="479"/>
    </location>
</feature>
<feature type="region of interest" description="Disordered" evidence="1">
    <location>
        <begin position="325"/>
        <end position="344"/>
    </location>
</feature>
<accession>A0A182SKG5</accession>
<organism evidence="2 3">
    <name type="scientific">Anopheles maculatus</name>
    <dbReference type="NCBI Taxonomy" id="74869"/>
    <lineage>
        <taxon>Eukaryota</taxon>
        <taxon>Metazoa</taxon>
        <taxon>Ecdysozoa</taxon>
        <taxon>Arthropoda</taxon>
        <taxon>Hexapoda</taxon>
        <taxon>Insecta</taxon>
        <taxon>Pterygota</taxon>
        <taxon>Neoptera</taxon>
        <taxon>Endopterygota</taxon>
        <taxon>Diptera</taxon>
        <taxon>Nematocera</taxon>
        <taxon>Culicoidea</taxon>
        <taxon>Culicidae</taxon>
        <taxon>Anophelinae</taxon>
        <taxon>Anopheles</taxon>
        <taxon>Anopheles maculatus group</taxon>
    </lineage>
</organism>
<keyword evidence="3" id="KW-1185">Reference proteome</keyword>
<feature type="region of interest" description="Disordered" evidence="1">
    <location>
        <begin position="353"/>
        <end position="389"/>
    </location>
</feature>
<dbReference type="EnsemblMetazoa" id="AMAM008561-RA">
    <property type="protein sequence ID" value="AMAM008561-PA"/>
    <property type="gene ID" value="AMAM008561"/>
</dbReference>
<feature type="compositionally biased region" description="Pro residues" evidence="1">
    <location>
        <begin position="328"/>
        <end position="339"/>
    </location>
</feature>
<reference evidence="2" key="2">
    <citation type="submission" date="2020-05" db="UniProtKB">
        <authorList>
            <consortium name="EnsemblMetazoa"/>
        </authorList>
    </citation>
    <scope>IDENTIFICATION</scope>
    <source>
        <strain evidence="2">maculatus3</strain>
    </source>
</reference>
<feature type="compositionally biased region" description="Polar residues" evidence="1">
    <location>
        <begin position="363"/>
        <end position="389"/>
    </location>
</feature>
<evidence type="ECO:0000313" key="3">
    <source>
        <dbReference type="Proteomes" id="UP000075901"/>
    </source>
</evidence>
<sequence length="479" mass="50437">MLVLRRFTLTGRLFGEGAPTFGSGSCVPLFSVTAVVDETVPVDDEEMAILVVRPEFPLLSEPPPPPPPPPLAVMLPVAFGSVVIILLGDEGGRRFGALARFARISFSTEVPRSTWPSSTSIRSPTIDLSPLSATSDLTLLLPTPSRSSVVLSSLSIDVPPFTFCFSPENRFPVTLVMEGDFLIGTCGFLPSTGGGVAFLSSRFSKLLRMSDALFSKLLRGGFSVRTPVAAGDPELSVTLLSSDLRCAATLLYVGEPVTEPAPPTLPTLPVDSFNESFDPKLSFRYAAAEADEVDVCLPNICILLAAGGRSGFGTCSGSFTGDTTPGWCRPPPPPPPPVTTPGVLLASDRTDADMFADDLPPSGGSSETKLSGNTPTRPRSSPFHQPLSGSSFERIVMMSPSTSFSSSSLAGWLTPNDPPVPVRAALLALLSIAVTPSPPTLPLLRLDDLGDTDSIISTKLDGNTPTRPFSLPRHQPSST</sequence>
<dbReference type="VEuPathDB" id="VectorBase:AMAM008561"/>
<evidence type="ECO:0000256" key="1">
    <source>
        <dbReference type="SAM" id="MobiDB-lite"/>
    </source>
</evidence>
<dbReference type="Proteomes" id="UP000075901">
    <property type="component" value="Unassembled WGS sequence"/>
</dbReference>
<name>A0A182SKG5_9DIPT</name>
<dbReference type="AlphaFoldDB" id="A0A182SKG5"/>
<reference evidence="3" key="1">
    <citation type="submission" date="2013-09" db="EMBL/GenBank/DDBJ databases">
        <title>The Genome Sequence of Anopheles maculatus species B.</title>
        <authorList>
            <consortium name="The Broad Institute Genomics Platform"/>
            <person name="Neafsey D.E."/>
            <person name="Besansky N."/>
            <person name="Howell P."/>
            <person name="Walton C."/>
            <person name="Young S.K."/>
            <person name="Zeng Q."/>
            <person name="Gargeya S."/>
            <person name="Fitzgerald M."/>
            <person name="Haas B."/>
            <person name="Abouelleil A."/>
            <person name="Allen A.W."/>
            <person name="Alvarado L."/>
            <person name="Arachchi H.M."/>
            <person name="Berlin A.M."/>
            <person name="Chapman S.B."/>
            <person name="Gainer-Dewar J."/>
            <person name="Goldberg J."/>
            <person name="Griggs A."/>
            <person name="Gujja S."/>
            <person name="Hansen M."/>
            <person name="Howarth C."/>
            <person name="Imamovic A."/>
            <person name="Ireland A."/>
            <person name="Larimer J."/>
            <person name="McCowan C."/>
            <person name="Murphy C."/>
            <person name="Pearson M."/>
            <person name="Poon T.W."/>
            <person name="Priest M."/>
            <person name="Roberts A."/>
            <person name="Saif S."/>
            <person name="Shea T."/>
            <person name="Sisk P."/>
            <person name="Sykes S."/>
            <person name="Wortman J."/>
            <person name="Nusbaum C."/>
            <person name="Birren B."/>
        </authorList>
    </citation>
    <scope>NUCLEOTIDE SEQUENCE [LARGE SCALE GENOMIC DNA]</scope>
    <source>
        <strain evidence="3">maculatus3</strain>
    </source>
</reference>
<evidence type="ECO:0000313" key="2">
    <source>
        <dbReference type="EnsemblMetazoa" id="AMAM008561-PA"/>
    </source>
</evidence>